<reference evidence="11" key="1">
    <citation type="journal article" date="2015" name="PLoS Genet.">
        <title>Genome Sequence and Transcriptome Analyses of Chrysochromulina tobin: Metabolic Tools for Enhanced Algal Fitness in the Prominent Order Prymnesiales (Haptophyceae).</title>
        <authorList>
            <person name="Hovde B.T."/>
            <person name="Deodato C.R."/>
            <person name="Hunsperger H.M."/>
            <person name="Ryken S.A."/>
            <person name="Yost W."/>
            <person name="Jha R.K."/>
            <person name="Patterson J."/>
            <person name="Monnat R.J. Jr."/>
            <person name="Barlow S.B."/>
            <person name="Starkenburg S.R."/>
            <person name="Cattolico R.A."/>
        </authorList>
    </citation>
    <scope>NUCLEOTIDE SEQUENCE</scope>
    <source>
        <strain evidence="11">CCMP291</strain>
    </source>
</reference>
<dbReference type="InterPro" id="IPR012953">
    <property type="entry name" value="BOP1_N_dom"/>
</dbReference>
<evidence type="ECO:0000256" key="1">
    <source>
        <dbReference type="ARBA" id="ARBA00004604"/>
    </source>
</evidence>
<organism evidence="10 11">
    <name type="scientific">Chrysochromulina tobinii</name>
    <dbReference type="NCBI Taxonomy" id="1460289"/>
    <lineage>
        <taxon>Eukaryota</taxon>
        <taxon>Haptista</taxon>
        <taxon>Haptophyta</taxon>
        <taxon>Prymnesiophyceae</taxon>
        <taxon>Prymnesiales</taxon>
        <taxon>Chrysochromulinaceae</taxon>
        <taxon>Chrysochromulina</taxon>
    </lineage>
</organism>
<dbReference type="GO" id="GO:0070545">
    <property type="term" value="C:PeBoW complex"/>
    <property type="evidence" value="ECO:0007669"/>
    <property type="project" value="TreeGrafter"/>
</dbReference>
<dbReference type="Pfam" id="PF08145">
    <property type="entry name" value="BOP1NT"/>
    <property type="match status" value="1"/>
</dbReference>
<dbReference type="Pfam" id="PF00400">
    <property type="entry name" value="WD40"/>
    <property type="match status" value="3"/>
</dbReference>
<dbReference type="InterPro" id="IPR028598">
    <property type="entry name" value="BOP1/Erb1"/>
</dbReference>
<evidence type="ECO:0000313" key="11">
    <source>
        <dbReference type="Proteomes" id="UP000037460"/>
    </source>
</evidence>
<dbReference type="PANTHER" id="PTHR17605:SF0">
    <property type="entry name" value="RIBOSOME BIOGENESIS PROTEIN BOP1"/>
    <property type="match status" value="1"/>
</dbReference>
<dbReference type="InterPro" id="IPR019775">
    <property type="entry name" value="WD40_repeat_CS"/>
</dbReference>
<feature type="region of interest" description="Disordered" evidence="8">
    <location>
        <begin position="1"/>
        <end position="38"/>
    </location>
</feature>
<evidence type="ECO:0000256" key="5">
    <source>
        <dbReference type="ARBA" id="ARBA00022737"/>
    </source>
</evidence>
<comment type="subcellular location">
    <subcellularLocation>
        <location evidence="1">Nucleus</location>
        <location evidence="1">Nucleolus</location>
    </subcellularLocation>
</comment>
<keyword evidence="4 7" id="KW-0853">WD repeat</keyword>
<feature type="repeat" description="WD" evidence="7">
    <location>
        <begin position="318"/>
        <end position="359"/>
    </location>
</feature>
<dbReference type="AlphaFoldDB" id="A0A0M0K5H0"/>
<proteinExistence type="inferred from homology"/>
<dbReference type="InterPro" id="IPR036322">
    <property type="entry name" value="WD40_repeat_dom_sf"/>
</dbReference>
<dbReference type="EMBL" id="JWZX01001337">
    <property type="protein sequence ID" value="KOO34060.1"/>
    <property type="molecule type" value="Genomic_DNA"/>
</dbReference>
<evidence type="ECO:0000256" key="2">
    <source>
        <dbReference type="ARBA" id="ARBA00022517"/>
    </source>
</evidence>
<keyword evidence="5" id="KW-0677">Repeat</keyword>
<feature type="repeat" description="WD" evidence="7">
    <location>
        <begin position="563"/>
        <end position="594"/>
    </location>
</feature>
<dbReference type="PROSITE" id="PS00678">
    <property type="entry name" value="WD_REPEATS_1"/>
    <property type="match status" value="1"/>
</dbReference>
<evidence type="ECO:0000313" key="10">
    <source>
        <dbReference type="EMBL" id="KOO34060.1"/>
    </source>
</evidence>
<comment type="caution">
    <text evidence="10">The sequence shown here is derived from an EMBL/GenBank/DDBJ whole genome shotgun (WGS) entry which is preliminary data.</text>
</comment>
<dbReference type="FunFam" id="2.130.10.10:FF:000061">
    <property type="entry name" value="Ribosome biogenesis protein BOP1 homolog"/>
    <property type="match status" value="1"/>
</dbReference>
<protein>
    <submittedName>
        <fullName evidence="10">Ribosome biogenesis protein bop1</fullName>
    </submittedName>
</protein>
<dbReference type="InterPro" id="IPR001680">
    <property type="entry name" value="WD40_rpt"/>
</dbReference>
<dbReference type="PROSITE" id="PS50294">
    <property type="entry name" value="WD_REPEATS_REGION"/>
    <property type="match status" value="1"/>
</dbReference>
<evidence type="ECO:0000256" key="3">
    <source>
        <dbReference type="ARBA" id="ARBA00022552"/>
    </source>
</evidence>
<dbReference type="OrthoDB" id="5571054at2759"/>
<dbReference type="SMART" id="SM00320">
    <property type="entry name" value="WD40"/>
    <property type="match status" value="7"/>
</dbReference>
<dbReference type="SUPFAM" id="SSF50978">
    <property type="entry name" value="WD40 repeat-like"/>
    <property type="match status" value="1"/>
</dbReference>
<keyword evidence="6" id="KW-0539">Nucleus</keyword>
<name>A0A0M0K5H0_9EUKA</name>
<dbReference type="PANTHER" id="PTHR17605">
    <property type="entry name" value="RIBOSOME BIOGENESIS PROTEIN BOP1 BLOCK OF PROLIFERATION 1 PROTEIN"/>
    <property type="match status" value="1"/>
</dbReference>
<dbReference type="GO" id="GO:0030687">
    <property type="term" value="C:preribosome, large subunit precursor"/>
    <property type="evidence" value="ECO:0007669"/>
    <property type="project" value="TreeGrafter"/>
</dbReference>
<dbReference type="GO" id="GO:0043021">
    <property type="term" value="F:ribonucleoprotein complex binding"/>
    <property type="evidence" value="ECO:0007669"/>
    <property type="project" value="TreeGrafter"/>
</dbReference>
<feature type="non-terminal residue" evidence="10">
    <location>
        <position position="1"/>
    </location>
</feature>
<evidence type="ECO:0000256" key="6">
    <source>
        <dbReference type="ARBA" id="ARBA00023242"/>
    </source>
</evidence>
<dbReference type="HAMAP" id="MF_03027">
    <property type="entry name" value="BOP1"/>
    <property type="match status" value="1"/>
</dbReference>
<dbReference type="PROSITE" id="PS50082">
    <property type="entry name" value="WD_REPEATS_2"/>
    <property type="match status" value="2"/>
</dbReference>
<evidence type="ECO:0000256" key="7">
    <source>
        <dbReference type="PROSITE-ProRule" id="PRU00221"/>
    </source>
</evidence>
<keyword evidence="2" id="KW-0690">Ribosome biogenesis</keyword>
<evidence type="ECO:0000259" key="9">
    <source>
        <dbReference type="SMART" id="SM01035"/>
    </source>
</evidence>
<accession>A0A0M0K5H0</accession>
<dbReference type="InterPro" id="IPR015943">
    <property type="entry name" value="WD40/YVTN_repeat-like_dom_sf"/>
</dbReference>
<dbReference type="GO" id="GO:0000463">
    <property type="term" value="P:maturation of LSU-rRNA from tricistronic rRNA transcript (SSU-rRNA, 5.8S rRNA, LSU-rRNA)"/>
    <property type="evidence" value="ECO:0007669"/>
    <property type="project" value="TreeGrafter"/>
</dbReference>
<dbReference type="Proteomes" id="UP000037460">
    <property type="component" value="Unassembled WGS sequence"/>
</dbReference>
<feature type="compositionally biased region" description="Low complexity" evidence="8">
    <location>
        <begin position="1"/>
        <end position="12"/>
    </location>
</feature>
<feature type="domain" description="BOP1 N-terminal" evidence="9">
    <location>
        <begin position="50"/>
        <end position="311"/>
    </location>
</feature>
<gene>
    <name evidence="10" type="ORF">Ctob_015998</name>
</gene>
<dbReference type="Gene3D" id="2.130.10.10">
    <property type="entry name" value="YVTN repeat-like/Quinoprotein amine dehydrogenase"/>
    <property type="match status" value="1"/>
</dbReference>
<evidence type="ECO:0000256" key="4">
    <source>
        <dbReference type="ARBA" id="ARBA00022574"/>
    </source>
</evidence>
<evidence type="ECO:0000256" key="8">
    <source>
        <dbReference type="SAM" id="MobiDB-lite"/>
    </source>
</evidence>
<keyword evidence="11" id="KW-1185">Reference proteome</keyword>
<sequence>DGKVTARAVAKATKSKPAEPGEDGAVPPEESDSEDEMPVNTIGNVPLEWYDDFDHVGYDLDGQKILRGTRKDELDALIARFDDPNASRTVHDYLHGVDVVLSEADIALIKRLQKRRYVDPNMNPYPEMVHYEYADKLHPLSSKLPAKAGFVPSRWEAKQVMRLVMAMRSEQYQKAVENRRKQDAKLRPDYTYLIWDDKGAAEVKHHKRLPPPKMPLPGNAESYNPPAEYLFTPEEKAAWEAMDPSDRPSNFVPQQYAALRQVPLYDNLIKERFERCLDLYLCPREIKQRLNIDPDSLLPQLPKPAELRPFPERLSFSFEGHTGRVYSVSVSPTGEHLLTASADGTVRLWEVATARCERTWSLGGEVRCVAFCPNADLDLAAAIVGSQLLLFLPKARPGDPHDKARALLSRSDGGTPGGWVDTDEALRSEGVMWRVTHVKAASMVTWHHGGDYLASVCPEGATKAVLLHQVSKRSTGSPFAKSKGRIETVAFHPSKPLFFVATQRHVRVYHLLKQELAKKLTPTVKWISSLAVHPGGDNVILGSYDRRVCWFDMDLSASPYKTMVAHALAVRSVAFHPRLPLFASASDDATVHVYHGRVYADLLTNPMLVPLKILKAHTVKDHLGVMSVAFHPTQPWLFSAGADGAVHLFTER</sequence>
<keyword evidence="3" id="KW-0698">rRNA processing</keyword>
<dbReference type="SMART" id="SM01035">
    <property type="entry name" value="BOP1NT"/>
    <property type="match status" value="1"/>
</dbReference>